<feature type="compositionally biased region" description="Low complexity" evidence="3">
    <location>
        <begin position="722"/>
        <end position="737"/>
    </location>
</feature>
<comment type="caution">
    <text evidence="5">The sequence shown here is derived from an EMBL/GenBank/DDBJ whole genome shotgun (WGS) entry which is preliminary data.</text>
</comment>
<sequence>MTRPSIIRADTIDLQDPGSPSAADHTRQPTQPAPLGIGPAAPHQTVQVKHVEEERANEEEGFVQAWNSPAGGQNGDPHNGAPHNGADPADVTDDGDMADSETEDLDDDMLDKISSSPSIDDGRYSPHSSALPASAWPARSTSLCALPLHATPLQQHVYQHTNVPPESSQGSSSPFTITPLHLPLPYQPQHCSTPSRFNTPLSSSPFNTPLLRLPAHTAVRQDRLSSEDHHRMGEYSSTGPASRYSPLHEQFDDFDDFDGDLENCHEDDTSYANESQDALCPLFSKKYEGQFYEHELRRDPEAGALVFPPNRPLPPIPVSGSTNDLTNMFGPSIDSTEDAEARSWETDSNASSFDPEDDNANDENDDDSKDIFFSLDEDRQDSAYGCECLRETEDIDFEFVYALHTFVATVEGQANATKGDTMVLLDDSNSYWWLVRVVKDSSIGYLPAEHIETPTERLARLNKHRNIDLSAAMLGDTAEKSKNPLRKAMRRRNAKTVQFTAPTYVEASDYDYSSDEEEDENEAFGNGQIHAEDELEDEENEARDTVTVEPLRIGSKERKTDESEQRPEESKNSDEKQRTSDEIFDSPREQKVSRNGTVRNTDSFFKDETVETRKITLTPNLLRDDSSASTVRSTEGRERGGSLDSLEKELKSPDRSKDDKKKKEKKPGMLRGLFGRKDKKSKPADNEPADEKQSEELSRESLSRDSEEAASPKEPAKAETESSQQQQQPVKQTSKAAKSSEKKTNGPQKSQPSDPNTQPAKSILQKSASQGAAEATMRLVSAGSDQNKLAEQDASEAEAAEAQAKGQAQAQTQAQAQVQLQAREAEEQAGRARSGSSAKQAISNILHPKSSEQKQEGKMPPREKVKRSKQRVPMDDFDSTPEWEHKDPFADPDEDEPQPSGLQQQGAGSAEVQSGTSGSRGDVSPIDADHPPALVHDGSSQEEPDISPVSPSGSPTRGQLPITSPTSARPAPAPGALNTNIPPASAHSPTASAQEPPSAASLPAWSDACLRSYLDDGSDIRDMLVVVNDTSGVVPVGPEHPIMAGLFSDERNKVAAMGMQLDSLLGDWLSRKRRTKEGGRTQSR</sequence>
<feature type="compositionally biased region" description="Basic and acidic residues" evidence="3">
    <location>
        <begin position="554"/>
        <end position="592"/>
    </location>
</feature>
<keyword evidence="1 2" id="KW-0728">SH3 domain</keyword>
<feature type="region of interest" description="Disordered" evidence="3">
    <location>
        <begin position="318"/>
        <end position="370"/>
    </location>
</feature>
<dbReference type="SUPFAM" id="SSF50044">
    <property type="entry name" value="SH3-domain"/>
    <property type="match status" value="1"/>
</dbReference>
<feature type="compositionally biased region" description="Polar residues" evidence="3">
    <location>
        <begin position="745"/>
        <end position="770"/>
    </location>
</feature>
<proteinExistence type="predicted"/>
<feature type="compositionally biased region" description="Polar residues" evidence="3">
    <location>
        <begin position="593"/>
        <end position="603"/>
    </location>
</feature>
<organism evidence="5 6">
    <name type="scientific">Macrophomina phaseolina</name>
    <dbReference type="NCBI Taxonomy" id="35725"/>
    <lineage>
        <taxon>Eukaryota</taxon>
        <taxon>Fungi</taxon>
        <taxon>Dikarya</taxon>
        <taxon>Ascomycota</taxon>
        <taxon>Pezizomycotina</taxon>
        <taxon>Dothideomycetes</taxon>
        <taxon>Dothideomycetes incertae sedis</taxon>
        <taxon>Botryosphaeriales</taxon>
        <taxon>Botryosphaeriaceae</taxon>
        <taxon>Macrophomina</taxon>
    </lineage>
</organism>
<dbReference type="PANTHER" id="PTHR47775:SF1">
    <property type="entry name" value="BUD SITE SELECTION PROTEIN 14"/>
    <property type="match status" value="1"/>
</dbReference>
<name>A0ABQ8GS48_9PEZI</name>
<feature type="compositionally biased region" description="Basic and acidic residues" evidence="3">
    <location>
        <begin position="681"/>
        <end position="720"/>
    </location>
</feature>
<dbReference type="Proteomes" id="UP000774617">
    <property type="component" value="Unassembled WGS sequence"/>
</dbReference>
<feature type="region of interest" description="Disordered" evidence="3">
    <location>
        <begin position="221"/>
        <end position="251"/>
    </location>
</feature>
<evidence type="ECO:0000256" key="2">
    <source>
        <dbReference type="PROSITE-ProRule" id="PRU00192"/>
    </source>
</evidence>
<dbReference type="EMBL" id="JAGTJR010000002">
    <property type="protein sequence ID" value="KAH7063311.1"/>
    <property type="molecule type" value="Genomic_DNA"/>
</dbReference>
<dbReference type="PANTHER" id="PTHR47775">
    <property type="entry name" value="BUD SITE SELECTION PROTEIN 14"/>
    <property type="match status" value="1"/>
</dbReference>
<dbReference type="InterPro" id="IPR053039">
    <property type="entry name" value="Polarity_Bud-Selection_Reg"/>
</dbReference>
<feature type="compositionally biased region" description="Acidic residues" evidence="3">
    <location>
        <begin position="90"/>
        <end position="109"/>
    </location>
</feature>
<keyword evidence="6" id="KW-1185">Reference proteome</keyword>
<evidence type="ECO:0000313" key="5">
    <source>
        <dbReference type="EMBL" id="KAH7063311.1"/>
    </source>
</evidence>
<feature type="compositionally biased region" description="Basic and acidic residues" evidence="3">
    <location>
        <begin position="634"/>
        <end position="661"/>
    </location>
</feature>
<reference evidence="5 6" key="1">
    <citation type="journal article" date="2021" name="Nat. Commun.">
        <title>Genetic determinants of endophytism in the Arabidopsis root mycobiome.</title>
        <authorList>
            <person name="Mesny F."/>
            <person name="Miyauchi S."/>
            <person name="Thiergart T."/>
            <person name="Pickel B."/>
            <person name="Atanasova L."/>
            <person name="Karlsson M."/>
            <person name="Huettel B."/>
            <person name="Barry K.W."/>
            <person name="Haridas S."/>
            <person name="Chen C."/>
            <person name="Bauer D."/>
            <person name="Andreopoulos W."/>
            <person name="Pangilinan J."/>
            <person name="LaButti K."/>
            <person name="Riley R."/>
            <person name="Lipzen A."/>
            <person name="Clum A."/>
            <person name="Drula E."/>
            <person name="Henrissat B."/>
            <person name="Kohler A."/>
            <person name="Grigoriev I.V."/>
            <person name="Martin F.M."/>
            <person name="Hacquard S."/>
        </authorList>
    </citation>
    <scope>NUCLEOTIDE SEQUENCE [LARGE SCALE GENOMIC DNA]</scope>
    <source>
        <strain evidence="5 6">MPI-SDFR-AT-0080</strain>
    </source>
</reference>
<feature type="compositionally biased region" description="Acidic residues" evidence="3">
    <location>
        <begin position="354"/>
        <end position="368"/>
    </location>
</feature>
<feature type="compositionally biased region" description="Polar residues" evidence="3">
    <location>
        <begin position="834"/>
        <end position="843"/>
    </location>
</feature>
<feature type="compositionally biased region" description="Polar residues" evidence="3">
    <location>
        <begin position="900"/>
        <end position="919"/>
    </location>
</feature>
<feature type="region of interest" description="Disordered" evidence="3">
    <location>
        <begin position="531"/>
        <end position="1001"/>
    </location>
</feature>
<feature type="region of interest" description="Disordered" evidence="3">
    <location>
        <begin position="1"/>
        <end position="136"/>
    </location>
</feature>
<accession>A0ABQ8GS48</accession>
<evidence type="ECO:0000256" key="3">
    <source>
        <dbReference type="SAM" id="MobiDB-lite"/>
    </source>
</evidence>
<evidence type="ECO:0000256" key="1">
    <source>
        <dbReference type="ARBA" id="ARBA00022443"/>
    </source>
</evidence>
<evidence type="ECO:0000259" key="4">
    <source>
        <dbReference type="PROSITE" id="PS50002"/>
    </source>
</evidence>
<feature type="compositionally biased region" description="Basic and acidic residues" evidence="3">
    <location>
        <begin position="221"/>
        <end position="233"/>
    </location>
</feature>
<dbReference type="Gene3D" id="2.30.30.40">
    <property type="entry name" value="SH3 Domains"/>
    <property type="match status" value="1"/>
</dbReference>
<dbReference type="InterPro" id="IPR001452">
    <property type="entry name" value="SH3_domain"/>
</dbReference>
<gene>
    <name evidence="5" type="ORF">B0J12DRAFT_165452</name>
</gene>
<feature type="domain" description="SH3" evidence="4">
    <location>
        <begin position="395"/>
        <end position="456"/>
    </location>
</feature>
<feature type="compositionally biased region" description="Basic and acidic residues" evidence="3">
    <location>
        <begin position="604"/>
        <end position="614"/>
    </location>
</feature>
<dbReference type="PROSITE" id="PS50002">
    <property type="entry name" value="SH3"/>
    <property type="match status" value="1"/>
</dbReference>
<dbReference type="SMART" id="SM00326">
    <property type="entry name" value="SH3"/>
    <property type="match status" value="1"/>
</dbReference>
<dbReference type="InterPro" id="IPR036028">
    <property type="entry name" value="SH3-like_dom_sf"/>
</dbReference>
<feature type="compositionally biased region" description="Low complexity" evidence="3">
    <location>
        <begin position="963"/>
        <end position="993"/>
    </location>
</feature>
<feature type="compositionally biased region" description="Basic and acidic residues" evidence="3">
    <location>
        <begin position="849"/>
        <end position="863"/>
    </location>
</feature>
<evidence type="ECO:0000313" key="6">
    <source>
        <dbReference type="Proteomes" id="UP000774617"/>
    </source>
</evidence>
<feature type="compositionally biased region" description="Low complexity" evidence="3">
    <location>
        <begin position="800"/>
        <end position="822"/>
    </location>
</feature>
<protein>
    <recommendedName>
        <fullName evidence="4">SH3 domain-containing protein</fullName>
    </recommendedName>
</protein>